<keyword evidence="3" id="KW-1185">Reference proteome</keyword>
<dbReference type="InterPro" id="IPR009998">
    <property type="entry name" value="YfaZ"/>
</dbReference>
<sequence>MRKLTIVLAMTSSLLSMQAATAASSGHNNNNINFQVNDTTVSGGIQAMPNDNLQFSANGQYSSDNGTIGNVGVDFVQQNGRVEYGLGAKAIVLFAKGHDDGGVLALGGHYAYQLNDRLKAGGDVYYSPDILSFHHIDRYLSYGVKASYNAVDNVNVVVGWRRTTFGYSAGPDLRYQNNFYIGSDYSF</sequence>
<dbReference type="RefSeq" id="WP_408624990.1">
    <property type="nucleotide sequence ID" value="NZ_JBEQCT010000010.1"/>
</dbReference>
<name>A0ABW9GBC0_9GAMM</name>
<evidence type="ECO:0000313" key="3">
    <source>
        <dbReference type="Proteomes" id="UP001629953"/>
    </source>
</evidence>
<evidence type="ECO:0000313" key="2">
    <source>
        <dbReference type="EMBL" id="MFM2486689.1"/>
    </source>
</evidence>
<feature type="signal peptide" evidence="1">
    <location>
        <begin position="1"/>
        <end position="22"/>
    </location>
</feature>
<dbReference type="EMBL" id="JBEQCT010000010">
    <property type="protein sequence ID" value="MFM2486689.1"/>
    <property type="molecule type" value="Genomic_DNA"/>
</dbReference>
<evidence type="ECO:0000256" key="1">
    <source>
        <dbReference type="SAM" id="SignalP"/>
    </source>
</evidence>
<comment type="caution">
    <text evidence="2">The sequence shown here is derived from an EMBL/GenBank/DDBJ whole genome shotgun (WGS) entry which is preliminary data.</text>
</comment>
<accession>A0ABW9GBC0</accession>
<keyword evidence="1" id="KW-0732">Signal</keyword>
<gene>
    <name evidence="2" type="ORF">ABUE30_16785</name>
</gene>
<proteinExistence type="predicted"/>
<protein>
    <submittedName>
        <fullName evidence="2">YfaZ family outer membrane protein</fullName>
    </submittedName>
</protein>
<reference evidence="2 3" key="1">
    <citation type="journal article" date="2013" name="Int. J. Syst. Evol. Microbiol.">
        <title>Celerinatantimonas yamalensis sp. nov., a cold-adapted diazotrophic bacterium from a cold permafrost brine.</title>
        <authorList>
            <person name="Shcherbakova V."/>
            <person name="Chuvilskaya N."/>
            <person name="Rivkina E."/>
            <person name="Demidov N."/>
            <person name="Uchaeva V."/>
            <person name="Suetin S."/>
            <person name="Suzina N."/>
            <person name="Gilichinsky D."/>
        </authorList>
    </citation>
    <scope>NUCLEOTIDE SEQUENCE [LARGE SCALE GENOMIC DNA]</scope>
    <source>
        <strain evidence="2 3">C7</strain>
    </source>
</reference>
<organism evidence="2 3">
    <name type="scientific">Celerinatantimonas yamalensis</name>
    <dbReference type="NCBI Taxonomy" id="559956"/>
    <lineage>
        <taxon>Bacteria</taxon>
        <taxon>Pseudomonadati</taxon>
        <taxon>Pseudomonadota</taxon>
        <taxon>Gammaproteobacteria</taxon>
        <taxon>Celerinatantimonadaceae</taxon>
        <taxon>Celerinatantimonas</taxon>
    </lineage>
</organism>
<feature type="chain" id="PRO_5045224019" evidence="1">
    <location>
        <begin position="23"/>
        <end position="187"/>
    </location>
</feature>
<dbReference type="Pfam" id="PF07437">
    <property type="entry name" value="YfaZ"/>
    <property type="match status" value="1"/>
</dbReference>
<dbReference type="Proteomes" id="UP001629953">
    <property type="component" value="Unassembled WGS sequence"/>
</dbReference>